<feature type="active site" description="Acyl-anhydride intermediate" evidence="7">
    <location>
        <position position="234"/>
    </location>
</feature>
<feature type="binding site" evidence="7">
    <location>
        <position position="251"/>
    </location>
    <ligand>
        <name>succinyl-CoA</name>
        <dbReference type="ChEBI" id="CHEBI:57292"/>
    </ligand>
</feature>
<keyword evidence="3 7" id="KW-0808">Transferase</keyword>
<dbReference type="Proteomes" id="UP000242664">
    <property type="component" value="Unassembled WGS sequence"/>
</dbReference>
<feature type="binding site" evidence="7">
    <location>
        <position position="277"/>
    </location>
    <ligand>
        <name>succinyl-CoA</name>
        <dbReference type="ChEBI" id="CHEBI:57292"/>
    </ligand>
</feature>
<dbReference type="SUPFAM" id="SSF51161">
    <property type="entry name" value="Trimeric LpxA-like enzymes"/>
    <property type="match status" value="1"/>
</dbReference>
<evidence type="ECO:0000256" key="3">
    <source>
        <dbReference type="ARBA" id="ARBA00022679"/>
    </source>
</evidence>
<dbReference type="EC" id="2.3.1.117" evidence="7"/>
<dbReference type="InterPro" id="IPR038361">
    <property type="entry name" value="THDPS_M_sf"/>
</dbReference>
<comment type="similarity">
    <text evidence="7">Belongs to the type 2 tetrahydrodipicolinate N-succinyltransferase family.</text>
</comment>
<feature type="binding site" evidence="7">
    <location>
        <begin position="292"/>
        <end position="293"/>
    </location>
    <ligand>
        <name>succinyl-CoA</name>
        <dbReference type="ChEBI" id="CHEBI:57292"/>
    </ligand>
</feature>
<dbReference type="NCBIfam" id="TIGR03536">
    <property type="entry name" value="DapD_gpp"/>
    <property type="match status" value="1"/>
</dbReference>
<feature type="binding site" evidence="7">
    <location>
        <position position="300"/>
    </location>
    <ligand>
        <name>succinyl-CoA</name>
        <dbReference type="ChEBI" id="CHEBI:57292"/>
    </ligand>
</feature>
<keyword evidence="10" id="KW-1185">Reference proteome</keyword>
<proteinExistence type="inferred from homology"/>
<dbReference type="Gene3D" id="3.30.70.2010">
    <property type="match status" value="1"/>
</dbReference>
<feature type="binding site" evidence="7">
    <location>
        <position position="317"/>
    </location>
    <ligand>
        <name>succinyl-CoA</name>
        <dbReference type="ChEBI" id="CHEBI:57292"/>
    </ligand>
</feature>
<comment type="subcellular location">
    <subcellularLocation>
        <location evidence="7">Cytoplasm</location>
    </subcellularLocation>
</comment>
<feature type="domain" description="2,3,4,5-tetrahydropyridine-2,6-dicarboxylate N-succinyltransferase middle" evidence="8">
    <location>
        <begin position="145"/>
        <end position="185"/>
    </location>
</feature>
<comment type="catalytic activity">
    <reaction evidence="7">
        <text>(S)-2,3,4,5-tetrahydrodipicolinate + succinyl-CoA + H2O = (S)-2-succinylamino-6-oxoheptanedioate + CoA</text>
        <dbReference type="Rhea" id="RHEA:17325"/>
        <dbReference type="ChEBI" id="CHEBI:15377"/>
        <dbReference type="ChEBI" id="CHEBI:15685"/>
        <dbReference type="ChEBI" id="CHEBI:16845"/>
        <dbReference type="ChEBI" id="CHEBI:57287"/>
        <dbReference type="ChEBI" id="CHEBI:57292"/>
        <dbReference type="EC" id="2.3.1.117"/>
    </reaction>
</comment>
<evidence type="ECO:0000256" key="5">
    <source>
        <dbReference type="ARBA" id="ARBA00023154"/>
    </source>
</evidence>
<keyword evidence="5 7" id="KW-0457">Lysine biosynthesis</keyword>
<comment type="function">
    <text evidence="7">Catalyzes the conversion of the cyclic tetrahydrodipicolinate (THDP) into the acyclic N-succinyl-L-2-amino-6-oxopimelate using succinyl-CoA.</text>
</comment>
<dbReference type="InterPro" id="IPR001451">
    <property type="entry name" value="Hexapep"/>
</dbReference>
<organism evidence="9 10">
    <name type="scientific">Vibrio antiquarius (strain Ex25)</name>
    <dbReference type="NCBI Taxonomy" id="150340"/>
    <lineage>
        <taxon>Bacteria</taxon>
        <taxon>Pseudomonadati</taxon>
        <taxon>Pseudomonadota</taxon>
        <taxon>Gammaproteobacteria</taxon>
        <taxon>Vibrionales</taxon>
        <taxon>Vibrionaceae</taxon>
        <taxon>Vibrio</taxon>
        <taxon>Vibrio diabolicus subgroup</taxon>
    </lineage>
</organism>
<dbReference type="HAMAP" id="MF_02122">
    <property type="entry name" value="DapD_type2"/>
    <property type="match status" value="1"/>
</dbReference>
<evidence type="ECO:0000256" key="2">
    <source>
        <dbReference type="ARBA" id="ARBA00022605"/>
    </source>
</evidence>
<comment type="subunit">
    <text evidence="7">Homotrimer.</text>
</comment>
<comment type="caution">
    <text evidence="7">Lacks conserved residue(s) required for the propagation of feature annotation.</text>
</comment>
<feature type="binding site" evidence="7">
    <location>
        <position position="218"/>
    </location>
    <ligand>
        <name>Mg(2+)</name>
        <dbReference type="ChEBI" id="CHEBI:18420"/>
        <label>2</label>
        <note>ligand shared between trimeric partners</note>
    </ligand>
</feature>
<evidence type="ECO:0000313" key="9">
    <source>
        <dbReference type="EMBL" id="EDN57010.1"/>
    </source>
</evidence>
<evidence type="ECO:0000259" key="8">
    <source>
        <dbReference type="Pfam" id="PF14789"/>
    </source>
</evidence>
<keyword evidence="1 7" id="KW-0963">Cytoplasm</keyword>
<dbReference type="Pfam" id="PF14789">
    <property type="entry name" value="THDPS_M"/>
    <property type="match status" value="1"/>
</dbReference>
<keyword evidence="6 7" id="KW-0012">Acyltransferase</keyword>
<gene>
    <name evidence="7" type="primary">dapD</name>
    <name evidence="9" type="ORF">VEx25_1556</name>
</gene>
<feature type="binding site" evidence="7">
    <location>
        <position position="254"/>
    </location>
    <ligand>
        <name>succinyl-CoA</name>
        <dbReference type="ChEBI" id="CHEBI:57292"/>
    </ligand>
</feature>
<evidence type="ECO:0000256" key="6">
    <source>
        <dbReference type="ARBA" id="ARBA00023315"/>
    </source>
</evidence>
<feature type="binding site" evidence="7">
    <location>
        <position position="236"/>
    </location>
    <ligand>
        <name>succinyl-CoA</name>
        <dbReference type="ChEBI" id="CHEBI:57292"/>
    </ligand>
</feature>
<sequence length="357" mass="37498">MNRRDTRLNTWRSTMAFFSLAFGTATKNRDGKIIEAFFPNPVLNPNEELVNALAAVAGYEQGNQAIEISAAQSAELAAAFEANGDAANASFATKAAESAQPLVLVILATDEQPQSVAEGFLKLQLISNRLVKPHGTVLDGIFGLLHNIAWTNEGPIDLPELAERQIEARLAGRTLSVDCVDKFPKMVDYVVPTGVRIADTSRVRLGAHVGEGTTVMHEGFINFNAGTTGVSMVEGRISAGVVVGNGSDIGGGASIMGTLSGGGKVVVSIGENSLLGANAGLGFPMGDRCTIESGLYVTAGSKVRMLDSAGQEVEVVKARDLAGVSDLLFRRNSVTGQIECLANKSAVELNSELHKNN</sequence>
<comment type="pathway">
    <text evidence="7">Amino-acid biosynthesis; L-lysine biosynthesis via DAP pathway; LL-2,6-diaminopimelate from (S)-tetrahydrodipicolinate (succinylase route): step 1/3.</text>
</comment>
<keyword evidence="4 7" id="KW-0220">Diaminopimelate biosynthesis</keyword>
<reference evidence="10" key="1">
    <citation type="submission" date="2006-10" db="EMBL/GenBank/DDBJ databases">
        <authorList>
            <person name="Heidelberg J."/>
            <person name="Sebastian Y."/>
        </authorList>
    </citation>
    <scope>NUCLEOTIDE SEQUENCE [LARGE SCALE GENOMIC DNA]</scope>
    <source>
        <strain evidence="10">EX25</strain>
    </source>
</reference>
<name>A0ABM9WUJ5_VIBAE</name>
<dbReference type="Pfam" id="PF14602">
    <property type="entry name" value="Hexapep_2"/>
    <property type="match status" value="1"/>
</dbReference>
<evidence type="ECO:0000256" key="4">
    <source>
        <dbReference type="ARBA" id="ARBA00022915"/>
    </source>
</evidence>
<dbReference type="InterPro" id="IPR019876">
    <property type="entry name" value="DapD_gammaproteobac"/>
</dbReference>
<dbReference type="Gene3D" id="2.160.10.10">
    <property type="entry name" value="Hexapeptide repeat proteins"/>
    <property type="match status" value="1"/>
</dbReference>
<keyword evidence="7" id="KW-0460">Magnesium</keyword>
<dbReference type="Gene3D" id="3.30.60.70">
    <property type="entry name" value="Trimeric LpxA-like enzymes"/>
    <property type="match status" value="1"/>
</dbReference>
<evidence type="ECO:0000313" key="10">
    <source>
        <dbReference type="Proteomes" id="UP000242664"/>
    </source>
</evidence>
<dbReference type="EMBL" id="DS267823">
    <property type="protein sequence ID" value="EDN57010.1"/>
    <property type="molecule type" value="Genomic_DNA"/>
</dbReference>
<dbReference type="CDD" id="cd04649">
    <property type="entry name" value="LbH_THP_succinylT_putative"/>
    <property type="match status" value="1"/>
</dbReference>
<protein>
    <recommendedName>
        <fullName evidence="7">2,3,4,5-tetrahydropyridine-2,6-dicarboxylate N-succinyltransferase</fullName>
        <ecNumber evidence="7">2.3.1.117</ecNumber>
    </recommendedName>
    <alternativeName>
        <fullName evidence="7">Tetrahydrodipicolinate N-succinyltransferase</fullName>
        <shortName evidence="7">THDP succinyltransferase</shortName>
        <shortName evidence="7">THP succinyltransferase</shortName>
    </alternativeName>
    <alternativeName>
        <fullName evidence="7">Tetrahydropicolinate succinylase</fullName>
    </alternativeName>
</protein>
<keyword evidence="7" id="KW-0479">Metal-binding</keyword>
<evidence type="ECO:0000256" key="7">
    <source>
        <dbReference type="HAMAP-Rule" id="MF_02122"/>
    </source>
</evidence>
<feature type="binding site" evidence="7">
    <location>
        <begin position="330"/>
        <end position="333"/>
    </location>
    <ligand>
        <name>succinyl-CoA</name>
        <dbReference type="ChEBI" id="CHEBI:57292"/>
    </ligand>
</feature>
<dbReference type="InterPro" id="IPR032784">
    <property type="entry name" value="THDPS_M"/>
</dbReference>
<dbReference type="InterPro" id="IPR011004">
    <property type="entry name" value="Trimer_LpxA-like_sf"/>
</dbReference>
<keyword evidence="2 7" id="KW-0028">Amino-acid biosynthesis</keyword>
<accession>A0ABM9WUJ5</accession>
<evidence type="ECO:0000256" key="1">
    <source>
        <dbReference type="ARBA" id="ARBA00022490"/>
    </source>
</evidence>
<dbReference type="InterPro" id="IPR026586">
    <property type="entry name" value="Type2_DapD"/>
</dbReference>